<feature type="transmembrane region" description="Helical" evidence="1">
    <location>
        <begin position="319"/>
        <end position="340"/>
    </location>
</feature>
<organism evidence="3 4">
    <name type="scientific">Flexivirga oryzae</name>
    <dbReference type="NCBI Taxonomy" id="1794944"/>
    <lineage>
        <taxon>Bacteria</taxon>
        <taxon>Bacillati</taxon>
        <taxon>Actinomycetota</taxon>
        <taxon>Actinomycetes</taxon>
        <taxon>Micrococcales</taxon>
        <taxon>Dermacoccaceae</taxon>
        <taxon>Flexivirga</taxon>
    </lineage>
</organism>
<dbReference type="EMBL" id="JACHVQ010000001">
    <property type="protein sequence ID" value="MBB2890141.1"/>
    <property type="molecule type" value="Genomic_DNA"/>
</dbReference>
<dbReference type="InterPro" id="IPR050879">
    <property type="entry name" value="Acyltransferase_3"/>
</dbReference>
<name>A0A839N5W1_9MICO</name>
<keyword evidence="4" id="KW-1185">Reference proteome</keyword>
<dbReference type="Pfam" id="PF01757">
    <property type="entry name" value="Acyl_transf_3"/>
    <property type="match status" value="1"/>
</dbReference>
<keyword evidence="1" id="KW-0472">Membrane</keyword>
<proteinExistence type="predicted"/>
<feature type="transmembrane region" description="Helical" evidence="1">
    <location>
        <begin position="54"/>
        <end position="77"/>
    </location>
</feature>
<dbReference type="InterPro" id="IPR002656">
    <property type="entry name" value="Acyl_transf_3_dom"/>
</dbReference>
<evidence type="ECO:0000313" key="4">
    <source>
        <dbReference type="Proteomes" id="UP000559182"/>
    </source>
</evidence>
<sequence>MRPHAGLTTTRYATVPIGSRLSGADNALNFLRLVLASAVIVAHTWPVGGFGTAPAFAGMSSGTWAVAGFFSISGYLIAGSRLRSRFWDYLSRRALRIFPGFWVCLIVIAFGFAPLSRVLGAPGSWSPVDGVRFVVVNIYLNIHEYNVGSTIHGNPYPLTWDDSLWTLFWEFSAYLVVGGLLGLAIFRRRMATCFAALLILTTSAYYLAEAMHITSGYVLNGSRLGASFVAGVLLYSLKDRLPASPRLFILSLALLLGIGLAGLPNLLVALPFAYALLYLGGTLPTRIGARNDVSYGVYIYAFPIQQLLATQNLQRAGELVFIVVAFVLTLPFAWLSWRLVERPGMKLRKKLRRRRRVPITSVPVTGMEAPVGPDSLGGSGTGTDL</sequence>
<dbReference type="RefSeq" id="WP_183318024.1">
    <property type="nucleotide sequence ID" value="NZ_JACHVQ010000001.1"/>
</dbReference>
<feature type="transmembrane region" description="Helical" evidence="1">
    <location>
        <begin position="30"/>
        <end position="48"/>
    </location>
</feature>
<comment type="caution">
    <text evidence="3">The sequence shown here is derived from an EMBL/GenBank/DDBJ whole genome shotgun (WGS) entry which is preliminary data.</text>
</comment>
<dbReference type="Proteomes" id="UP000559182">
    <property type="component" value="Unassembled WGS sequence"/>
</dbReference>
<feature type="transmembrane region" description="Helical" evidence="1">
    <location>
        <begin position="247"/>
        <end position="274"/>
    </location>
</feature>
<evidence type="ECO:0000313" key="3">
    <source>
        <dbReference type="EMBL" id="MBB2890141.1"/>
    </source>
</evidence>
<dbReference type="AlphaFoldDB" id="A0A839N5W1"/>
<keyword evidence="1" id="KW-1133">Transmembrane helix</keyword>
<accession>A0A839N5W1</accession>
<dbReference type="PANTHER" id="PTHR23028">
    <property type="entry name" value="ACETYLTRANSFERASE"/>
    <property type="match status" value="1"/>
</dbReference>
<feature type="transmembrane region" description="Helical" evidence="1">
    <location>
        <begin position="214"/>
        <end position="235"/>
    </location>
</feature>
<feature type="transmembrane region" description="Helical" evidence="1">
    <location>
        <begin position="97"/>
        <end position="115"/>
    </location>
</feature>
<keyword evidence="1" id="KW-0812">Transmembrane</keyword>
<feature type="transmembrane region" description="Helical" evidence="1">
    <location>
        <begin position="164"/>
        <end position="183"/>
    </location>
</feature>
<evidence type="ECO:0000259" key="2">
    <source>
        <dbReference type="Pfam" id="PF01757"/>
    </source>
</evidence>
<protein>
    <submittedName>
        <fullName evidence="3">Peptidoglycan/LPS O-acetylase OafA/YrhL</fullName>
    </submittedName>
</protein>
<feature type="transmembrane region" description="Helical" evidence="1">
    <location>
        <begin position="190"/>
        <end position="208"/>
    </location>
</feature>
<reference evidence="3 4" key="1">
    <citation type="submission" date="2020-08" db="EMBL/GenBank/DDBJ databases">
        <title>Sequencing the genomes of 1000 actinobacteria strains.</title>
        <authorList>
            <person name="Klenk H.-P."/>
        </authorList>
    </citation>
    <scope>NUCLEOTIDE SEQUENCE [LARGE SCALE GENOMIC DNA]</scope>
    <source>
        <strain evidence="3 4">DSM 105369</strain>
    </source>
</reference>
<evidence type="ECO:0000256" key="1">
    <source>
        <dbReference type="SAM" id="Phobius"/>
    </source>
</evidence>
<feature type="domain" description="Acyltransferase 3" evidence="2">
    <location>
        <begin position="26"/>
        <end position="337"/>
    </location>
</feature>
<dbReference type="GO" id="GO:0016747">
    <property type="term" value="F:acyltransferase activity, transferring groups other than amino-acyl groups"/>
    <property type="evidence" value="ECO:0007669"/>
    <property type="project" value="InterPro"/>
</dbReference>
<gene>
    <name evidence="3" type="ORF">FHU39_000125</name>
</gene>